<reference evidence="4" key="1">
    <citation type="journal article" date="2015" name="Genome Announc.">
        <title>Draft genome sequence of the cellulolytic fungus Chaetomium globosum.</title>
        <authorList>
            <person name="Cuomo C.A."/>
            <person name="Untereiner W.A."/>
            <person name="Ma L.-J."/>
            <person name="Grabherr M."/>
            <person name="Birren B.W."/>
        </authorList>
    </citation>
    <scope>NUCLEOTIDE SEQUENCE [LARGE SCALE GENOMIC DNA]</scope>
    <source>
        <strain evidence="4">ATCC 6205 / CBS 148.51 / DSM 1962 / NBRC 6347 / NRRL 1970</strain>
    </source>
</reference>
<dbReference type="InterPro" id="IPR036673">
    <property type="entry name" value="Cyanovirin-N_sf"/>
</dbReference>
<dbReference type="STRING" id="306901.Q2HHW1"/>
<feature type="signal peptide" evidence="1">
    <location>
        <begin position="1"/>
        <end position="19"/>
    </location>
</feature>
<protein>
    <recommendedName>
        <fullName evidence="2">Cyanovirin-N domain-containing protein</fullName>
    </recommendedName>
</protein>
<dbReference type="InParanoid" id="Q2HHW1"/>
<feature type="chain" id="PRO_5004209272" description="Cyanovirin-N domain-containing protein" evidence="1">
    <location>
        <begin position="20"/>
        <end position="106"/>
    </location>
</feature>
<accession>Q2HHW1</accession>
<evidence type="ECO:0000259" key="2">
    <source>
        <dbReference type="Pfam" id="PF08881"/>
    </source>
</evidence>
<dbReference type="GeneID" id="4387600"/>
<dbReference type="AlphaFoldDB" id="Q2HHW1"/>
<dbReference type="InterPro" id="IPR011058">
    <property type="entry name" value="Cyanovirin-N"/>
</dbReference>
<proteinExistence type="predicted"/>
<dbReference type="EMBL" id="CH408029">
    <property type="protein sequence ID" value="EAQ91958.1"/>
    <property type="molecule type" value="Genomic_DNA"/>
</dbReference>
<dbReference type="RefSeq" id="XP_001219414.1">
    <property type="nucleotide sequence ID" value="XM_001219413.1"/>
</dbReference>
<dbReference type="Pfam" id="PF08881">
    <property type="entry name" value="CVNH"/>
    <property type="match status" value="1"/>
</dbReference>
<keyword evidence="4" id="KW-1185">Reference proteome</keyword>
<name>Q2HHW1_CHAGB</name>
<sequence length="106" mass="11703">MKISLLVVAVASLATQAAASYASSCRNCRLEKWNNDWLSGNEYGPILLCDCKQKDGKWHSSRLDLNHCIANNDGRMTSRKEGNLGRSCHGYGLSNSKIFGAHCKKK</sequence>
<feature type="domain" description="Cyanovirin-N" evidence="2">
    <location>
        <begin position="21"/>
        <end position="103"/>
    </location>
</feature>
<evidence type="ECO:0000313" key="4">
    <source>
        <dbReference type="Proteomes" id="UP000001056"/>
    </source>
</evidence>
<dbReference type="OrthoDB" id="2441380at2759"/>
<evidence type="ECO:0000313" key="3">
    <source>
        <dbReference type="EMBL" id="EAQ91958.1"/>
    </source>
</evidence>
<dbReference type="Proteomes" id="UP000001056">
    <property type="component" value="Unassembled WGS sequence"/>
</dbReference>
<keyword evidence="1" id="KW-0732">Signal</keyword>
<dbReference type="SUPFAM" id="SSF51322">
    <property type="entry name" value="Cyanovirin-N"/>
    <property type="match status" value="1"/>
</dbReference>
<dbReference type="VEuPathDB" id="FungiDB:CHGG_00193"/>
<dbReference type="HOGENOM" id="CLU_2222959_0_0_1"/>
<gene>
    <name evidence="3" type="ORF">CHGG_00193</name>
</gene>
<evidence type="ECO:0000256" key="1">
    <source>
        <dbReference type="SAM" id="SignalP"/>
    </source>
</evidence>
<organism evidence="3 4">
    <name type="scientific">Chaetomium globosum (strain ATCC 6205 / CBS 148.51 / DSM 1962 / NBRC 6347 / NRRL 1970)</name>
    <name type="common">Soil fungus</name>
    <dbReference type="NCBI Taxonomy" id="306901"/>
    <lineage>
        <taxon>Eukaryota</taxon>
        <taxon>Fungi</taxon>
        <taxon>Dikarya</taxon>
        <taxon>Ascomycota</taxon>
        <taxon>Pezizomycotina</taxon>
        <taxon>Sordariomycetes</taxon>
        <taxon>Sordariomycetidae</taxon>
        <taxon>Sordariales</taxon>
        <taxon>Chaetomiaceae</taxon>
        <taxon>Chaetomium</taxon>
    </lineage>
</organism>
<dbReference type="Gene3D" id="2.30.60.10">
    <property type="entry name" value="Cyanovirin-N"/>
    <property type="match status" value="1"/>
</dbReference>